<dbReference type="InterPro" id="IPR036397">
    <property type="entry name" value="RNaseH_sf"/>
</dbReference>
<dbReference type="Gene3D" id="3.30.420.10">
    <property type="entry name" value="Ribonuclease H-like superfamily/Ribonuclease H"/>
    <property type="match status" value="1"/>
</dbReference>
<organism evidence="2 3">
    <name type="scientific">Cajanus cajan</name>
    <name type="common">Pigeon pea</name>
    <name type="synonym">Cajanus indicus</name>
    <dbReference type="NCBI Taxonomy" id="3821"/>
    <lineage>
        <taxon>Eukaryota</taxon>
        <taxon>Viridiplantae</taxon>
        <taxon>Streptophyta</taxon>
        <taxon>Embryophyta</taxon>
        <taxon>Tracheophyta</taxon>
        <taxon>Spermatophyta</taxon>
        <taxon>Magnoliopsida</taxon>
        <taxon>eudicotyledons</taxon>
        <taxon>Gunneridae</taxon>
        <taxon>Pentapetalae</taxon>
        <taxon>rosids</taxon>
        <taxon>fabids</taxon>
        <taxon>Fabales</taxon>
        <taxon>Fabaceae</taxon>
        <taxon>Papilionoideae</taxon>
        <taxon>50 kb inversion clade</taxon>
        <taxon>NPAAA clade</taxon>
        <taxon>indigoferoid/millettioid clade</taxon>
        <taxon>Phaseoleae</taxon>
        <taxon>Cajanus</taxon>
    </lineage>
</organism>
<dbReference type="InterPro" id="IPR039537">
    <property type="entry name" value="Retrotran_Ty1/copia-like"/>
</dbReference>
<keyword evidence="3" id="KW-1185">Reference proteome</keyword>
<dbReference type="Gramene" id="C.cajan_17564.t">
    <property type="protein sequence ID" value="C.cajan_17564.t"/>
    <property type="gene ID" value="C.cajan_17564"/>
</dbReference>
<reference evidence="2 3" key="1">
    <citation type="journal article" date="2012" name="Nat. Biotechnol.">
        <title>Draft genome sequence of pigeonpea (Cajanus cajan), an orphan legume crop of resource-poor farmers.</title>
        <authorList>
            <person name="Varshney R.K."/>
            <person name="Chen W."/>
            <person name="Li Y."/>
            <person name="Bharti A.K."/>
            <person name="Saxena R.K."/>
            <person name="Schlueter J.A."/>
            <person name="Donoghue M.T."/>
            <person name="Azam S."/>
            <person name="Fan G."/>
            <person name="Whaley A.M."/>
            <person name="Farmer A.D."/>
            <person name="Sheridan J."/>
            <person name="Iwata A."/>
            <person name="Tuteja R."/>
            <person name="Penmetsa R.V."/>
            <person name="Wu W."/>
            <person name="Upadhyaya H.D."/>
            <person name="Yang S.P."/>
            <person name="Shah T."/>
            <person name="Saxena K.B."/>
            <person name="Michael T."/>
            <person name="McCombie W.R."/>
            <person name="Yang B."/>
            <person name="Zhang G."/>
            <person name="Yang H."/>
            <person name="Wang J."/>
            <person name="Spillane C."/>
            <person name="Cook D.R."/>
            <person name="May G.D."/>
            <person name="Xu X."/>
            <person name="Jackson S.A."/>
        </authorList>
    </citation>
    <scope>NUCLEOTIDE SEQUENCE [LARGE SCALE GENOMIC DNA]</scope>
    <source>
        <strain evidence="3">cv. Asha</strain>
    </source>
</reference>
<dbReference type="InterPro" id="IPR012337">
    <property type="entry name" value="RNaseH-like_sf"/>
</dbReference>
<dbReference type="PANTHER" id="PTHR42648">
    <property type="entry name" value="TRANSPOSASE, PUTATIVE-RELATED"/>
    <property type="match status" value="1"/>
</dbReference>
<feature type="domain" description="Integrase catalytic" evidence="1">
    <location>
        <begin position="1"/>
        <end position="109"/>
    </location>
</feature>
<dbReference type="AlphaFoldDB" id="A0A151T8Z0"/>
<dbReference type="STRING" id="3821.A0A151T8Z0"/>
<name>A0A151T8Z0_CAJCA</name>
<proteinExistence type="predicted"/>
<dbReference type="GO" id="GO:0003676">
    <property type="term" value="F:nucleic acid binding"/>
    <property type="evidence" value="ECO:0007669"/>
    <property type="project" value="InterPro"/>
</dbReference>
<dbReference type="PANTHER" id="PTHR42648:SF26">
    <property type="entry name" value="INTEGRASE CATALYTIC DOMAIN-CONTAINING PROTEIN"/>
    <property type="match status" value="1"/>
</dbReference>
<dbReference type="InterPro" id="IPR001584">
    <property type="entry name" value="Integrase_cat-core"/>
</dbReference>
<gene>
    <name evidence="2" type="ORF">KK1_018085</name>
</gene>
<evidence type="ECO:0000259" key="1">
    <source>
        <dbReference type="PROSITE" id="PS50994"/>
    </source>
</evidence>
<dbReference type="SUPFAM" id="SSF53098">
    <property type="entry name" value="Ribonuclease H-like"/>
    <property type="match status" value="1"/>
</dbReference>
<protein>
    <submittedName>
        <fullName evidence="2">Retrovirus-related Pol polyprotein from transposon TNT 1-94</fullName>
    </submittedName>
</protein>
<accession>A0A151T8Z0</accession>
<sequence length="146" mass="16999">MIRDVGEENFERAHVPTQETNNRCKLCLLVPKPWPMMISGSCPHTHQQNGTVERKHRHIIEVGLTLLSSAGLPHLFWTDAFSNAIHVINRLPTSTLKLKSPYEILFKKLANYFLLKPFRCACYPHLRPFNSHKMDFRSSQCIFIWI</sequence>
<dbReference type="EMBL" id="CM003609">
    <property type="protein sequence ID" value="KYP63508.1"/>
    <property type="molecule type" value="Genomic_DNA"/>
</dbReference>
<dbReference type="Proteomes" id="UP000075243">
    <property type="component" value="Chromosome 7"/>
</dbReference>
<dbReference type="PROSITE" id="PS50994">
    <property type="entry name" value="INTEGRASE"/>
    <property type="match status" value="1"/>
</dbReference>
<evidence type="ECO:0000313" key="2">
    <source>
        <dbReference type="EMBL" id="KYP63508.1"/>
    </source>
</evidence>
<dbReference type="GO" id="GO:0015074">
    <property type="term" value="P:DNA integration"/>
    <property type="evidence" value="ECO:0007669"/>
    <property type="project" value="InterPro"/>
</dbReference>
<evidence type="ECO:0000313" key="3">
    <source>
        <dbReference type="Proteomes" id="UP000075243"/>
    </source>
</evidence>